<accession>A0AAN9L5N1</accession>
<organism evidence="1 2">
    <name type="scientific">Canavalia gladiata</name>
    <name type="common">Sword bean</name>
    <name type="synonym">Dolichos gladiatus</name>
    <dbReference type="NCBI Taxonomy" id="3824"/>
    <lineage>
        <taxon>Eukaryota</taxon>
        <taxon>Viridiplantae</taxon>
        <taxon>Streptophyta</taxon>
        <taxon>Embryophyta</taxon>
        <taxon>Tracheophyta</taxon>
        <taxon>Spermatophyta</taxon>
        <taxon>Magnoliopsida</taxon>
        <taxon>eudicotyledons</taxon>
        <taxon>Gunneridae</taxon>
        <taxon>Pentapetalae</taxon>
        <taxon>rosids</taxon>
        <taxon>fabids</taxon>
        <taxon>Fabales</taxon>
        <taxon>Fabaceae</taxon>
        <taxon>Papilionoideae</taxon>
        <taxon>50 kb inversion clade</taxon>
        <taxon>NPAAA clade</taxon>
        <taxon>indigoferoid/millettioid clade</taxon>
        <taxon>Phaseoleae</taxon>
        <taxon>Canavalia</taxon>
    </lineage>
</organism>
<sequence length="97" mass="10952">MRFPMDTPIILRPKGHDHHDCWLVTIQGALSAPESIKQRNLFGGSYGDLMRIRVQANPEATAVLILSHWPWVFRVARNLADRDMMTDANGSALPTKK</sequence>
<protein>
    <submittedName>
        <fullName evidence="1">Uncharacterized protein</fullName>
    </submittedName>
</protein>
<reference evidence="1 2" key="1">
    <citation type="submission" date="2024-01" db="EMBL/GenBank/DDBJ databases">
        <title>The genomes of 5 underutilized Papilionoideae crops provide insights into root nodulation and disease resistanc.</title>
        <authorList>
            <person name="Jiang F."/>
        </authorList>
    </citation>
    <scope>NUCLEOTIDE SEQUENCE [LARGE SCALE GENOMIC DNA]</scope>
    <source>
        <strain evidence="1">LVBAO_FW01</strain>
        <tissue evidence="1">Leaves</tissue>
    </source>
</reference>
<dbReference type="EMBL" id="JAYMYQ010000005">
    <property type="protein sequence ID" value="KAK7329186.1"/>
    <property type="molecule type" value="Genomic_DNA"/>
</dbReference>
<keyword evidence="2" id="KW-1185">Reference proteome</keyword>
<dbReference type="Proteomes" id="UP001367508">
    <property type="component" value="Unassembled WGS sequence"/>
</dbReference>
<dbReference type="AlphaFoldDB" id="A0AAN9L5N1"/>
<proteinExistence type="predicted"/>
<evidence type="ECO:0000313" key="2">
    <source>
        <dbReference type="Proteomes" id="UP001367508"/>
    </source>
</evidence>
<gene>
    <name evidence="1" type="ORF">VNO77_23336</name>
</gene>
<name>A0AAN9L5N1_CANGL</name>
<evidence type="ECO:0000313" key="1">
    <source>
        <dbReference type="EMBL" id="KAK7329186.1"/>
    </source>
</evidence>
<comment type="caution">
    <text evidence="1">The sequence shown here is derived from an EMBL/GenBank/DDBJ whole genome shotgun (WGS) entry which is preliminary data.</text>
</comment>